<keyword evidence="9" id="KW-0411">Iron-sulfur</keyword>
<keyword evidence="1" id="KW-0004">4Fe-4S</keyword>
<dbReference type="SUPFAM" id="SSF52540">
    <property type="entry name" value="P-loop containing nucleoside triphosphate hydrolases"/>
    <property type="match status" value="2"/>
</dbReference>
<evidence type="ECO:0000259" key="14">
    <source>
        <dbReference type="PROSITE" id="PS51193"/>
    </source>
</evidence>
<dbReference type="GO" id="GO:0003678">
    <property type="term" value="F:DNA helicase activity"/>
    <property type="evidence" value="ECO:0007669"/>
    <property type="project" value="InterPro"/>
</dbReference>
<evidence type="ECO:0000256" key="4">
    <source>
        <dbReference type="ARBA" id="ARBA00022763"/>
    </source>
</evidence>
<dbReference type="AlphaFoldDB" id="A0A6H1P565"/>
<evidence type="ECO:0000256" key="10">
    <source>
        <dbReference type="ARBA" id="ARBA00023125"/>
    </source>
</evidence>
<evidence type="ECO:0000256" key="11">
    <source>
        <dbReference type="ARBA" id="ARBA00023204"/>
    </source>
</evidence>
<dbReference type="InterPro" id="IPR042493">
    <property type="entry name" value="XPD_DNA_FeS"/>
</dbReference>
<proteinExistence type="inferred from homology"/>
<evidence type="ECO:0000256" key="12">
    <source>
        <dbReference type="ARBA" id="ARBA00023235"/>
    </source>
</evidence>
<dbReference type="PROSITE" id="PS51193">
    <property type="entry name" value="HELICASE_ATP_BIND_2"/>
    <property type="match status" value="1"/>
</dbReference>
<keyword evidence="12" id="KW-0413">Isomerase</keyword>
<reference evidence="15 16" key="2">
    <citation type="submission" date="2020-04" db="EMBL/GenBank/DDBJ databases">
        <authorList>
            <person name="Fomenkov A."/>
            <person name="Anton B.P."/>
            <person name="Roberts R.J."/>
        </authorList>
    </citation>
    <scope>NUCLEOTIDE SEQUENCE [LARGE SCALE GENOMIC DNA]</scope>
    <source>
        <strain evidence="15 16">S2</strain>
    </source>
</reference>
<evidence type="ECO:0000256" key="8">
    <source>
        <dbReference type="ARBA" id="ARBA00023004"/>
    </source>
</evidence>
<gene>
    <name evidence="15" type="ORF">HFZ78_20245</name>
</gene>
<keyword evidence="3" id="KW-0547">Nucleotide-binding</keyword>
<dbReference type="GO" id="GO:0003677">
    <property type="term" value="F:DNA binding"/>
    <property type="evidence" value="ECO:0007669"/>
    <property type="project" value="UniProtKB-KW"/>
</dbReference>
<protein>
    <submittedName>
        <fullName evidence="15">ATP-dependent DNA helicase</fullName>
    </submittedName>
</protein>
<evidence type="ECO:0000256" key="1">
    <source>
        <dbReference type="ARBA" id="ARBA00022485"/>
    </source>
</evidence>
<evidence type="ECO:0000256" key="13">
    <source>
        <dbReference type="ARBA" id="ARBA00038058"/>
    </source>
</evidence>
<name>A0A6H1P565_PRIMG</name>
<dbReference type="InterPro" id="IPR027417">
    <property type="entry name" value="P-loop_NTPase"/>
</dbReference>
<keyword evidence="10" id="KW-0238">DNA-binding</keyword>
<dbReference type="InterPro" id="IPR006554">
    <property type="entry name" value="Helicase-like_DEXD_c2"/>
</dbReference>
<dbReference type="Gene3D" id="1.10.275.40">
    <property type="match status" value="1"/>
</dbReference>
<keyword evidence="5" id="KW-0378">Hydrolase</keyword>
<dbReference type="PANTHER" id="PTHR11472:SF34">
    <property type="entry name" value="REGULATOR OF TELOMERE ELONGATION HELICASE 1"/>
    <property type="match status" value="1"/>
</dbReference>
<comment type="similarity">
    <text evidence="13">Belongs to the helicase family. DinG subfamily.</text>
</comment>
<feature type="domain" description="Helicase ATP-binding" evidence="14">
    <location>
        <begin position="181"/>
        <end position="464"/>
    </location>
</feature>
<dbReference type="Proteomes" id="UP000501868">
    <property type="component" value="Chromosome"/>
</dbReference>
<evidence type="ECO:0000256" key="5">
    <source>
        <dbReference type="ARBA" id="ARBA00022801"/>
    </source>
</evidence>
<keyword evidence="8" id="KW-0408">Iron</keyword>
<dbReference type="InterPro" id="IPR045028">
    <property type="entry name" value="DinG/Rad3-like"/>
</dbReference>
<reference evidence="15 16" key="1">
    <citation type="submission" date="2020-04" db="EMBL/GenBank/DDBJ databases">
        <title>Genome-Wide Identification of 5-Methylcytosine Sites in Bacterial Genomes By High-Throughput Sequencing of MspJI Restriction Fragments.</title>
        <authorList>
            <person name="Wu V."/>
        </authorList>
    </citation>
    <scope>NUCLEOTIDE SEQUENCE [LARGE SCALE GENOMIC DNA]</scope>
    <source>
        <strain evidence="15 16">S2</strain>
    </source>
</reference>
<dbReference type="Gene3D" id="3.40.50.300">
    <property type="entry name" value="P-loop containing nucleotide triphosphate hydrolases"/>
    <property type="match status" value="2"/>
</dbReference>
<dbReference type="GO" id="GO:0005524">
    <property type="term" value="F:ATP binding"/>
    <property type="evidence" value="ECO:0007669"/>
    <property type="project" value="UniProtKB-KW"/>
</dbReference>
<evidence type="ECO:0000313" key="16">
    <source>
        <dbReference type="Proteomes" id="UP000501868"/>
    </source>
</evidence>
<dbReference type="GO" id="GO:0006281">
    <property type="term" value="P:DNA repair"/>
    <property type="evidence" value="ECO:0007669"/>
    <property type="project" value="UniProtKB-KW"/>
</dbReference>
<evidence type="ECO:0000256" key="7">
    <source>
        <dbReference type="ARBA" id="ARBA00022840"/>
    </source>
</evidence>
<dbReference type="InterPro" id="IPR014001">
    <property type="entry name" value="Helicase_ATP-bd"/>
</dbReference>
<evidence type="ECO:0000256" key="2">
    <source>
        <dbReference type="ARBA" id="ARBA00022723"/>
    </source>
</evidence>
<dbReference type="GO" id="GO:0046872">
    <property type="term" value="F:metal ion binding"/>
    <property type="evidence" value="ECO:0007669"/>
    <property type="project" value="UniProtKB-KW"/>
</dbReference>
<dbReference type="SMART" id="SM00491">
    <property type="entry name" value="HELICc2"/>
    <property type="match status" value="1"/>
</dbReference>
<dbReference type="Gene3D" id="1.10.30.20">
    <property type="entry name" value="Bacterial XPD DNA helicase, FeS cluster domain"/>
    <property type="match status" value="1"/>
</dbReference>
<dbReference type="SMART" id="SM00488">
    <property type="entry name" value="DEXDc2"/>
    <property type="match status" value="1"/>
</dbReference>
<dbReference type="SMART" id="SM00487">
    <property type="entry name" value="DEXDc"/>
    <property type="match status" value="1"/>
</dbReference>
<evidence type="ECO:0000313" key="15">
    <source>
        <dbReference type="EMBL" id="QIZ08744.1"/>
    </source>
</evidence>
<dbReference type="Pfam" id="PF13307">
    <property type="entry name" value="Helicase_C_2"/>
    <property type="match status" value="1"/>
</dbReference>
<dbReference type="EMBL" id="CP051128">
    <property type="protein sequence ID" value="QIZ08744.1"/>
    <property type="molecule type" value="Genomic_DNA"/>
</dbReference>
<sequence length="768" mass="88498">MSEAIPISVRTLVEHVFKSGSIDSRFRSQSTLLDGTRIHQKIQKTYQEDDQKEVYLHAEVLFDELSFFIDGRCDGLLFRGDEVIIDEIKSFSQMSEQIQNGGYPVHWAQAKMYAYMYAKDKVLEEIFVQLTYVHVETEVKTYYKKKCPISELEAFVGKIIEDYAPYAKLLHEHREKRNGSCKELAFPFDSYREGQRKLAGVVYKTILDEKNLFAKAPTGIGKTISTLFPSVKAIGEGLLNRVFYLTAKTITRTTAEEAFKKMRSSGLCMNTLTITAKDKVCFKEETICQKDYCEFANGYYDRINDAIYDILTNETGMTREVIEIYARKHTVCPFEFSIDLAYTVDCIICDYNYIFDPRVSLKRLFEEQQKHTVLLVDEAHNLVDRGREMFSATLNKELFLQLKKDFKGVNKAIYESATKLNAWFISLKKENLDKYEFTIDHLDEELIEQLIQFVESAEQVLQTETSQTLLEAYFVVNNFLKITELLDEHYVVYAEKIKNDLLVKLFCIDPSKLLKQMGKGYRSKLFFSATLSPLSYYQDILGGQDDDYAISIPSPFSSDQVDVFINPLSTRYRDREQTKSLIVSAIQALIKNRPGNYFLFFPSYQYLLSVYDQFKQHDQETNTIIQASGMTETEREAFLAAFKPNQTETLLGFAVLGGIFSEGIDLLGDRLNGVVVVGVGLPQLCFERDLIKDHFIKKNKNGYDYAYVYPGMNKVLQAGGRLIRSEEDHGTIVLIDDRFLQRQYQMLMPLEWQQYTVGSPQTPLLKGK</sequence>
<keyword evidence="11" id="KW-0234">DNA repair</keyword>
<accession>A0A6H1P565</accession>
<dbReference type="PANTHER" id="PTHR11472">
    <property type="entry name" value="DNA REPAIR DEAD HELICASE RAD3/XP-D SUBFAMILY MEMBER"/>
    <property type="match status" value="1"/>
</dbReference>
<keyword evidence="2" id="KW-0479">Metal-binding</keyword>
<evidence type="ECO:0000256" key="9">
    <source>
        <dbReference type="ARBA" id="ARBA00023014"/>
    </source>
</evidence>
<evidence type="ECO:0000256" key="6">
    <source>
        <dbReference type="ARBA" id="ARBA00022806"/>
    </source>
</evidence>
<dbReference type="GO" id="GO:0016818">
    <property type="term" value="F:hydrolase activity, acting on acid anhydrides, in phosphorus-containing anhydrides"/>
    <property type="evidence" value="ECO:0007669"/>
    <property type="project" value="InterPro"/>
</dbReference>
<dbReference type="Pfam" id="PF06733">
    <property type="entry name" value="DEAD_2"/>
    <property type="match status" value="1"/>
</dbReference>
<dbReference type="Gene3D" id="3.90.320.10">
    <property type="match status" value="1"/>
</dbReference>
<keyword evidence="6 15" id="KW-0347">Helicase</keyword>
<keyword evidence="4" id="KW-0227">DNA damage</keyword>
<dbReference type="InterPro" id="IPR006555">
    <property type="entry name" value="ATP-dep_Helicase_C"/>
</dbReference>
<dbReference type="InterPro" id="IPR010614">
    <property type="entry name" value="RAD3-like_helicase_DEAD"/>
</dbReference>
<dbReference type="GO" id="GO:0051539">
    <property type="term" value="F:4 iron, 4 sulfur cluster binding"/>
    <property type="evidence" value="ECO:0007669"/>
    <property type="project" value="UniProtKB-KW"/>
</dbReference>
<keyword evidence="7" id="KW-0067">ATP-binding</keyword>
<evidence type="ECO:0000256" key="3">
    <source>
        <dbReference type="ARBA" id="ARBA00022741"/>
    </source>
</evidence>
<dbReference type="InterPro" id="IPR011604">
    <property type="entry name" value="PDDEXK-like_dom_sf"/>
</dbReference>
<organism evidence="15 16">
    <name type="scientific">Priestia megaterium</name>
    <name type="common">Bacillus megaterium</name>
    <dbReference type="NCBI Taxonomy" id="1404"/>
    <lineage>
        <taxon>Bacteria</taxon>
        <taxon>Bacillati</taxon>
        <taxon>Bacillota</taxon>
        <taxon>Bacilli</taxon>
        <taxon>Bacillales</taxon>
        <taxon>Bacillaceae</taxon>
        <taxon>Priestia</taxon>
    </lineage>
</organism>
<dbReference type="InterPro" id="IPR014013">
    <property type="entry name" value="Helic_SF1/SF2_ATP-bd_DinG/Rad3"/>
</dbReference>